<dbReference type="AlphaFoldDB" id="A0A8H4AKA8"/>
<gene>
    <name evidence="1" type="ORF">F8M41_019200</name>
</gene>
<protein>
    <submittedName>
        <fullName evidence="1">Uncharacterized protein</fullName>
    </submittedName>
</protein>
<evidence type="ECO:0000313" key="2">
    <source>
        <dbReference type="Proteomes" id="UP000439903"/>
    </source>
</evidence>
<reference evidence="1 2" key="1">
    <citation type="journal article" date="2019" name="Environ. Microbiol.">
        <title>At the nexus of three kingdoms: the genome of the mycorrhizal fungus Gigaspora margarita provides insights into plant, endobacterial and fungal interactions.</title>
        <authorList>
            <person name="Venice F."/>
            <person name="Ghignone S."/>
            <person name="Salvioli di Fossalunga A."/>
            <person name="Amselem J."/>
            <person name="Novero M."/>
            <person name="Xianan X."/>
            <person name="Sedzielewska Toro K."/>
            <person name="Morin E."/>
            <person name="Lipzen A."/>
            <person name="Grigoriev I.V."/>
            <person name="Henrissat B."/>
            <person name="Martin F.M."/>
            <person name="Bonfante P."/>
        </authorList>
    </citation>
    <scope>NUCLEOTIDE SEQUENCE [LARGE SCALE GENOMIC DNA]</scope>
    <source>
        <strain evidence="1 2">BEG34</strain>
    </source>
</reference>
<dbReference type="OrthoDB" id="2324364at2759"/>
<evidence type="ECO:0000313" key="1">
    <source>
        <dbReference type="EMBL" id="KAF0506079.1"/>
    </source>
</evidence>
<keyword evidence="2" id="KW-1185">Reference proteome</keyword>
<proteinExistence type="predicted"/>
<organism evidence="1 2">
    <name type="scientific">Gigaspora margarita</name>
    <dbReference type="NCBI Taxonomy" id="4874"/>
    <lineage>
        <taxon>Eukaryota</taxon>
        <taxon>Fungi</taxon>
        <taxon>Fungi incertae sedis</taxon>
        <taxon>Mucoromycota</taxon>
        <taxon>Glomeromycotina</taxon>
        <taxon>Glomeromycetes</taxon>
        <taxon>Diversisporales</taxon>
        <taxon>Gigasporaceae</taxon>
        <taxon>Gigaspora</taxon>
    </lineage>
</organism>
<dbReference type="Proteomes" id="UP000439903">
    <property type="component" value="Unassembled WGS sequence"/>
</dbReference>
<sequence length="337" mass="39047">MIVNNPFIKIFFKMFILFRAIKSASFKLLYKTAQISHGIPFGVRYRTEQTFNVRKIKQLETLLATQRKEKMIRQTFNFEPVLQIAQRLALAGKNDDIVTELISAFRTNEVVKPFSSIEVEDIHHLLAVESGDLIFKDDITLKPSKLFEDVMERVFRRWNLSLESARRTIVDTYLLEAVDHTYDPKTYSIGDKLAIYPEYYIAPQNVESNLTLRGSVDYISAERVESSNVALIAGHSSPNNCVFCAVEAKKDESFAQGTGELIGQMKALYIREKKPINGVLTDGLRWMFYHLDDNIYYESKIYHHEYRCNFILGILHYWVRGEIPAGTLLTKIVRIYY</sequence>
<dbReference type="EMBL" id="WTPW01000491">
    <property type="protein sequence ID" value="KAF0506079.1"/>
    <property type="molecule type" value="Genomic_DNA"/>
</dbReference>
<name>A0A8H4AKA8_GIGMA</name>
<comment type="caution">
    <text evidence="1">The sequence shown here is derived from an EMBL/GenBank/DDBJ whole genome shotgun (WGS) entry which is preliminary data.</text>
</comment>
<accession>A0A8H4AKA8</accession>